<reference evidence="3 4" key="1">
    <citation type="submission" date="2016-10" db="EMBL/GenBank/DDBJ databases">
        <authorList>
            <person name="de Groot N.N."/>
        </authorList>
    </citation>
    <scope>NUCLEOTIDE SEQUENCE [LARGE SCALE GENOMIC DNA]</scope>
    <source>
        <strain evidence="3 4">DSM 21668</strain>
    </source>
</reference>
<feature type="chain" id="PRO_5011552330" evidence="1">
    <location>
        <begin position="21"/>
        <end position="263"/>
    </location>
</feature>
<keyword evidence="4" id="KW-1185">Reference proteome</keyword>
<organism evidence="3 4">
    <name type="scientific">Siphonobacter aquaeclarae</name>
    <dbReference type="NCBI Taxonomy" id="563176"/>
    <lineage>
        <taxon>Bacteria</taxon>
        <taxon>Pseudomonadati</taxon>
        <taxon>Bacteroidota</taxon>
        <taxon>Cytophagia</taxon>
        <taxon>Cytophagales</taxon>
        <taxon>Cytophagaceae</taxon>
        <taxon>Siphonobacter</taxon>
    </lineage>
</organism>
<evidence type="ECO:0000256" key="1">
    <source>
        <dbReference type="SAM" id="SignalP"/>
    </source>
</evidence>
<dbReference type="Proteomes" id="UP000198901">
    <property type="component" value="Unassembled WGS sequence"/>
</dbReference>
<dbReference type="GO" id="GO:0006629">
    <property type="term" value="P:lipid metabolic process"/>
    <property type="evidence" value="ECO:0007669"/>
    <property type="project" value="InterPro"/>
</dbReference>
<accession>A0A1G9UCK0</accession>
<dbReference type="AlphaFoldDB" id="A0A1G9UCK0"/>
<dbReference type="EMBL" id="FNGS01000007">
    <property type="protein sequence ID" value="SDM57676.1"/>
    <property type="molecule type" value="Genomic_DNA"/>
</dbReference>
<dbReference type="RefSeq" id="WP_093205815.1">
    <property type="nucleotide sequence ID" value="NZ_FNGS01000007.1"/>
</dbReference>
<dbReference type="Pfam" id="PF03009">
    <property type="entry name" value="GDPD"/>
    <property type="match status" value="1"/>
</dbReference>
<name>A0A1G9UCK0_9BACT</name>
<dbReference type="InterPro" id="IPR017946">
    <property type="entry name" value="PLC-like_Pdiesterase_TIM-brl"/>
</dbReference>
<evidence type="ECO:0000313" key="3">
    <source>
        <dbReference type="EMBL" id="SDM57676.1"/>
    </source>
</evidence>
<sequence length="263" mass="29394">MKFFAAMLLVAGLFSSTVSSRLIVIAHRGDHTAAPEGTLKAFRNAISLGVDYVEVDVRTSRDGALVVMHDGSVSRTTNGSGNVRDLTLSELRSLKVINKYHPEYGEEQIPLLEEVLQVCKGKINIYLDFKEADAARVWEVFRKAGMEKSLAVYINNDHSFREWRKVAPEVPLIVSLPKQVFNGATLRSFLDSCDAEILDGPYTVYTEEMVRVAAERKRRIWADIQHPLEGPVSWQKAVDLGLHGLQTDKPAGLIGFLREQGKR</sequence>
<dbReference type="PANTHER" id="PTHR46211:SF14">
    <property type="entry name" value="GLYCEROPHOSPHODIESTER PHOSPHODIESTERASE"/>
    <property type="match status" value="1"/>
</dbReference>
<dbReference type="CDD" id="cd08566">
    <property type="entry name" value="GDPD_AtGDE_like"/>
    <property type="match status" value="1"/>
</dbReference>
<dbReference type="Gene3D" id="3.20.20.190">
    <property type="entry name" value="Phosphatidylinositol (PI) phosphodiesterase"/>
    <property type="match status" value="1"/>
</dbReference>
<evidence type="ECO:0000313" key="4">
    <source>
        <dbReference type="Proteomes" id="UP000198901"/>
    </source>
</evidence>
<feature type="signal peptide" evidence="1">
    <location>
        <begin position="1"/>
        <end position="20"/>
    </location>
</feature>
<evidence type="ECO:0000259" key="2">
    <source>
        <dbReference type="PROSITE" id="PS51704"/>
    </source>
</evidence>
<keyword evidence="1" id="KW-0732">Signal</keyword>
<dbReference type="PANTHER" id="PTHR46211">
    <property type="entry name" value="GLYCEROPHOSPHORYL DIESTER PHOSPHODIESTERASE"/>
    <property type="match status" value="1"/>
</dbReference>
<dbReference type="PROSITE" id="PS51704">
    <property type="entry name" value="GP_PDE"/>
    <property type="match status" value="1"/>
</dbReference>
<gene>
    <name evidence="3" type="ORF">SAMN04488090_3768</name>
</gene>
<protein>
    <submittedName>
        <fullName evidence="3">Glycerophosphoryl diester phosphodiesterase</fullName>
    </submittedName>
</protein>
<feature type="domain" description="GP-PDE" evidence="2">
    <location>
        <begin position="22"/>
        <end position="257"/>
    </location>
</feature>
<dbReference type="InterPro" id="IPR030395">
    <property type="entry name" value="GP_PDE_dom"/>
</dbReference>
<dbReference type="STRING" id="563176.SAMN04488090_3768"/>
<dbReference type="SUPFAM" id="SSF51695">
    <property type="entry name" value="PLC-like phosphodiesterases"/>
    <property type="match status" value="1"/>
</dbReference>
<dbReference type="GO" id="GO:0008081">
    <property type="term" value="F:phosphoric diester hydrolase activity"/>
    <property type="evidence" value="ECO:0007669"/>
    <property type="project" value="InterPro"/>
</dbReference>
<proteinExistence type="predicted"/>
<dbReference type="OrthoDB" id="384721at2"/>